<dbReference type="Gene3D" id="3.30.70.20">
    <property type="match status" value="2"/>
</dbReference>
<dbReference type="CDD" id="cd10561">
    <property type="entry name" value="HybA_like"/>
    <property type="match status" value="1"/>
</dbReference>
<dbReference type="RefSeq" id="WP_101252007.1">
    <property type="nucleotide sequence ID" value="NZ_PIUM01000023.1"/>
</dbReference>
<evidence type="ECO:0000256" key="2">
    <source>
        <dbReference type="ARBA" id="ARBA00022485"/>
    </source>
</evidence>
<dbReference type="PANTHER" id="PTHR43545:SF1">
    <property type="entry name" value="HYDROGENASE-2 OPERON PROTEIN HYBA"/>
    <property type="match status" value="1"/>
</dbReference>
<name>A0A2N3PRT3_9PROT</name>
<dbReference type="NCBIfam" id="NF008134">
    <property type="entry name" value="PRK10882.1"/>
    <property type="match status" value="1"/>
</dbReference>
<dbReference type="GO" id="GO:0030313">
    <property type="term" value="C:cell envelope"/>
    <property type="evidence" value="ECO:0007669"/>
    <property type="project" value="UniProtKB-SubCell"/>
</dbReference>
<dbReference type="InterPro" id="IPR006311">
    <property type="entry name" value="TAT_signal"/>
</dbReference>
<feature type="chain" id="PRO_5014943628" evidence="7">
    <location>
        <begin position="32"/>
        <end position="323"/>
    </location>
</feature>
<evidence type="ECO:0000313" key="9">
    <source>
        <dbReference type="EMBL" id="PKU23108.1"/>
    </source>
</evidence>
<evidence type="ECO:0000259" key="8">
    <source>
        <dbReference type="PROSITE" id="PS51379"/>
    </source>
</evidence>
<feature type="signal peptide" evidence="7">
    <location>
        <begin position="1"/>
        <end position="31"/>
    </location>
</feature>
<dbReference type="InterPro" id="IPR019546">
    <property type="entry name" value="TAT_signal_bac_arc"/>
</dbReference>
<dbReference type="PANTHER" id="PTHR43545">
    <property type="entry name" value="FORMATE DEHYDROGENASE, NITRATE-INDUCIBLE, IRON-SULFUR SUBUNIT"/>
    <property type="match status" value="1"/>
</dbReference>
<keyword evidence="7" id="KW-0732">Signal</keyword>
<dbReference type="AlphaFoldDB" id="A0A2N3PRT3"/>
<evidence type="ECO:0000256" key="7">
    <source>
        <dbReference type="SAM" id="SignalP"/>
    </source>
</evidence>
<dbReference type="Pfam" id="PF13247">
    <property type="entry name" value="Fer4_11"/>
    <property type="match status" value="1"/>
</dbReference>
<protein>
    <submittedName>
        <fullName evidence="9">Hydrogenase 2 protein HybA</fullName>
    </submittedName>
</protein>
<comment type="caution">
    <text evidence="9">The sequence shown here is derived from an EMBL/GenBank/DDBJ whole genome shotgun (WGS) entry which is preliminary data.</text>
</comment>
<dbReference type="GO" id="GO:0046872">
    <property type="term" value="F:metal ion binding"/>
    <property type="evidence" value="ECO:0007669"/>
    <property type="project" value="UniProtKB-KW"/>
</dbReference>
<dbReference type="InterPro" id="IPR051555">
    <property type="entry name" value="FDH_Electron_Transfer_Unit"/>
</dbReference>
<evidence type="ECO:0000256" key="1">
    <source>
        <dbReference type="ARBA" id="ARBA00004196"/>
    </source>
</evidence>
<evidence type="ECO:0000256" key="4">
    <source>
        <dbReference type="ARBA" id="ARBA00022737"/>
    </source>
</evidence>
<evidence type="ECO:0000256" key="5">
    <source>
        <dbReference type="ARBA" id="ARBA00023004"/>
    </source>
</evidence>
<comment type="subcellular location">
    <subcellularLocation>
        <location evidence="1">Cell envelope</location>
    </subcellularLocation>
</comment>
<gene>
    <name evidence="9" type="ORF">CWS72_17905</name>
</gene>
<accession>A0A2N3PRT3</accession>
<keyword evidence="6" id="KW-0411">Iron-sulfur</keyword>
<feature type="domain" description="4Fe-4S ferredoxin-type" evidence="8">
    <location>
        <begin position="141"/>
        <end position="170"/>
    </location>
</feature>
<feature type="domain" description="4Fe-4S ferredoxin-type" evidence="8">
    <location>
        <begin position="42"/>
        <end position="70"/>
    </location>
</feature>
<evidence type="ECO:0000313" key="10">
    <source>
        <dbReference type="Proteomes" id="UP000233293"/>
    </source>
</evidence>
<dbReference type="GO" id="GO:0051539">
    <property type="term" value="F:4 iron, 4 sulfur cluster binding"/>
    <property type="evidence" value="ECO:0007669"/>
    <property type="project" value="UniProtKB-KW"/>
</dbReference>
<evidence type="ECO:0000256" key="3">
    <source>
        <dbReference type="ARBA" id="ARBA00022723"/>
    </source>
</evidence>
<feature type="domain" description="4Fe-4S ferredoxin-type" evidence="8">
    <location>
        <begin position="108"/>
        <end position="139"/>
    </location>
</feature>
<dbReference type="SUPFAM" id="SSF54862">
    <property type="entry name" value="4Fe-4S ferredoxins"/>
    <property type="match status" value="1"/>
</dbReference>
<dbReference type="EMBL" id="PIUM01000023">
    <property type="protein sequence ID" value="PKU23108.1"/>
    <property type="molecule type" value="Genomic_DNA"/>
</dbReference>
<dbReference type="InterPro" id="IPR017900">
    <property type="entry name" value="4Fe4S_Fe_S_CS"/>
</dbReference>
<dbReference type="Proteomes" id="UP000233293">
    <property type="component" value="Unassembled WGS sequence"/>
</dbReference>
<dbReference type="InterPro" id="IPR017896">
    <property type="entry name" value="4Fe4S_Fe-S-bd"/>
</dbReference>
<dbReference type="OrthoDB" id="9779457at2"/>
<keyword evidence="10" id="KW-1185">Reference proteome</keyword>
<keyword evidence="2" id="KW-0004">4Fe-4S</keyword>
<keyword evidence="3" id="KW-0479">Metal-binding</keyword>
<proteinExistence type="predicted"/>
<keyword evidence="4" id="KW-0677">Repeat</keyword>
<dbReference type="NCBIfam" id="TIGR01409">
    <property type="entry name" value="TAT_signal_seq"/>
    <property type="match status" value="1"/>
</dbReference>
<dbReference type="PROSITE" id="PS00198">
    <property type="entry name" value="4FE4S_FER_1"/>
    <property type="match status" value="1"/>
</dbReference>
<evidence type="ECO:0000256" key="6">
    <source>
        <dbReference type="ARBA" id="ARBA00023014"/>
    </source>
</evidence>
<dbReference type="PROSITE" id="PS51379">
    <property type="entry name" value="4FE4S_FER_2"/>
    <property type="match status" value="3"/>
</dbReference>
<reference evidence="10" key="1">
    <citation type="submission" date="2017-12" db="EMBL/GenBank/DDBJ databases">
        <title>Draft genome sequence of Telmatospirillum siberiense 26-4b1T, an acidotolerant peatland alphaproteobacterium potentially involved in sulfur cycling.</title>
        <authorList>
            <person name="Hausmann B."/>
            <person name="Pjevac P."/>
            <person name="Schreck K."/>
            <person name="Herbold C.W."/>
            <person name="Daims H."/>
            <person name="Wagner M."/>
            <person name="Pester M."/>
            <person name="Loy A."/>
        </authorList>
    </citation>
    <scope>NUCLEOTIDE SEQUENCE [LARGE SCALE GENOMIC DNA]</scope>
    <source>
        <strain evidence="10">26-4b1</strain>
    </source>
</reference>
<keyword evidence="5" id="KW-0408">Iron</keyword>
<dbReference type="PROSITE" id="PS51318">
    <property type="entry name" value="TAT"/>
    <property type="match status" value="1"/>
</dbReference>
<dbReference type="PROSITE" id="PS51257">
    <property type="entry name" value="PROKAR_LIPOPROTEIN"/>
    <property type="match status" value="1"/>
</dbReference>
<organism evidence="9 10">
    <name type="scientific">Telmatospirillum siberiense</name>
    <dbReference type="NCBI Taxonomy" id="382514"/>
    <lineage>
        <taxon>Bacteria</taxon>
        <taxon>Pseudomonadati</taxon>
        <taxon>Pseudomonadota</taxon>
        <taxon>Alphaproteobacteria</taxon>
        <taxon>Rhodospirillales</taxon>
        <taxon>Rhodospirillaceae</taxon>
        <taxon>Telmatospirillum</taxon>
    </lineage>
</organism>
<sequence>MAFSRRNFLKGAAAGSAAAACAAATTTPAEARENLTMPPKAVGLLYDSTICVGCKACVVACRDANDTHPEFSTEEKLWDNPLDISGKTITVIKMYSEGTGQHKDQEKDGFAFMKRSCLHCVDPSCVSVCPVTAMTKDPVTGIVSHEPADCIGCRYCIVACPFAVPQFEFDKAFPKLLKCQLCKHRQAEGKIPACAEVCPTGATLFGPVTALKEEADRRLAVPAGKPNTFARKTVGSPDVHEHPNAAYVQHAYGTTEMGGTQMLLLSGVPFEKMGYPKLRERSYASEAETIQEGIYHDLIAPVALFAGLLYVARKNTKNHDEEE</sequence>